<reference evidence="2" key="1">
    <citation type="submission" date="2017-02" db="UniProtKB">
        <authorList>
            <consortium name="WormBaseParasite"/>
        </authorList>
    </citation>
    <scope>IDENTIFICATION</scope>
</reference>
<organism evidence="1 2">
    <name type="scientific">Ascaris lumbricoides</name>
    <name type="common">Giant roundworm</name>
    <dbReference type="NCBI Taxonomy" id="6252"/>
    <lineage>
        <taxon>Eukaryota</taxon>
        <taxon>Metazoa</taxon>
        <taxon>Ecdysozoa</taxon>
        <taxon>Nematoda</taxon>
        <taxon>Chromadorea</taxon>
        <taxon>Rhabditida</taxon>
        <taxon>Spirurina</taxon>
        <taxon>Ascaridomorpha</taxon>
        <taxon>Ascaridoidea</taxon>
        <taxon>Ascarididae</taxon>
        <taxon>Ascaris</taxon>
    </lineage>
</organism>
<name>A0A0M3I9N3_ASCLU</name>
<evidence type="ECO:0000313" key="1">
    <source>
        <dbReference type="Proteomes" id="UP000036681"/>
    </source>
</evidence>
<protein>
    <submittedName>
        <fullName evidence="2">Uncharacterized protein</fullName>
    </submittedName>
</protein>
<sequence length="61" mass="7152">MNFSRNAFHFDISTHEAIIRQSRIQLIKQTGNINSYKGKSLKFSIAFHLYVFNNHISIQIL</sequence>
<keyword evidence="1" id="KW-1185">Reference proteome</keyword>
<proteinExistence type="predicted"/>
<accession>A0A0M3I9N3</accession>
<dbReference type="Proteomes" id="UP000036681">
    <property type="component" value="Unplaced"/>
</dbReference>
<dbReference type="WBParaSite" id="ALUE_0001419001-mRNA-1">
    <property type="protein sequence ID" value="ALUE_0001419001-mRNA-1"/>
    <property type="gene ID" value="ALUE_0001419001"/>
</dbReference>
<dbReference type="AlphaFoldDB" id="A0A0M3I9N3"/>
<evidence type="ECO:0000313" key="2">
    <source>
        <dbReference type="WBParaSite" id="ALUE_0001419001-mRNA-1"/>
    </source>
</evidence>